<feature type="domain" description="Tyr recombinase" evidence="6">
    <location>
        <begin position="167"/>
        <end position="385"/>
    </location>
</feature>
<sequence>MKELSSFVAAKEPVDLSKSLLNEDDDIWLSKTELLTGVAAFDDELRVLPLISEFLSYSLRNNKISPHTAKTYAKNLTYFLAYLRKRPEFSDSLLDEAYLTVSKFVIEEYLAELKTIHNLASATIRNRDATLQAFIHKFLYQTQEHRDSYIEKSPYENGLISGSVKQKLVGSCSINELTILMMQTSSERERLILQFIFDSGIRRSELQNVTQQDIIDATEFNSQKLISRNSDTPTISSYAPLSIDGVKGRHNNRKQRMTLVSRAVLDRTNKYHASPLYKKYARKYVSPDELPAFFNSKGRPITPKCLSKLLDRLSNRAIQSGALHKPISPHKLRHGYAYDLLQSPDIGQTYVDRLAVVQKSLGHAYLSSTEVYTKIPVELYKKISDSEGEVITKAERMERLVKKTQLKISIKDKK</sequence>
<dbReference type="InterPro" id="IPR044068">
    <property type="entry name" value="CB"/>
</dbReference>
<dbReference type="Gene3D" id="1.10.150.130">
    <property type="match status" value="1"/>
</dbReference>
<dbReference type="GO" id="GO:0015074">
    <property type="term" value="P:DNA integration"/>
    <property type="evidence" value="ECO:0007669"/>
    <property type="project" value="UniProtKB-KW"/>
</dbReference>
<dbReference type="PROSITE" id="PS51898">
    <property type="entry name" value="TYR_RECOMBINASE"/>
    <property type="match status" value="1"/>
</dbReference>
<keyword evidence="9" id="KW-1185">Reference proteome</keyword>
<dbReference type="InterPro" id="IPR050090">
    <property type="entry name" value="Tyrosine_recombinase_XerCD"/>
</dbReference>
<evidence type="ECO:0000256" key="4">
    <source>
        <dbReference type="ARBA" id="ARBA00023172"/>
    </source>
</evidence>
<dbReference type="SUPFAM" id="SSF56349">
    <property type="entry name" value="DNA breaking-rejoining enzymes"/>
    <property type="match status" value="1"/>
</dbReference>
<dbReference type="GO" id="GO:0003677">
    <property type="term" value="F:DNA binding"/>
    <property type="evidence" value="ECO:0007669"/>
    <property type="project" value="UniProtKB-UniRule"/>
</dbReference>
<dbReference type="EMBL" id="BMXP01000015">
    <property type="protein sequence ID" value="GGW97195.1"/>
    <property type="molecule type" value="Genomic_DNA"/>
</dbReference>
<dbReference type="AlphaFoldDB" id="A0A918JTJ0"/>
<dbReference type="PROSITE" id="PS51900">
    <property type="entry name" value="CB"/>
    <property type="match status" value="1"/>
</dbReference>
<evidence type="ECO:0000256" key="3">
    <source>
        <dbReference type="ARBA" id="ARBA00023125"/>
    </source>
</evidence>
<dbReference type="PANTHER" id="PTHR30349">
    <property type="entry name" value="PHAGE INTEGRASE-RELATED"/>
    <property type="match status" value="1"/>
</dbReference>
<evidence type="ECO:0000313" key="9">
    <source>
        <dbReference type="Proteomes" id="UP000631300"/>
    </source>
</evidence>
<evidence type="ECO:0000256" key="1">
    <source>
        <dbReference type="ARBA" id="ARBA00008857"/>
    </source>
</evidence>
<dbReference type="RefSeq" id="WP_189408445.1">
    <property type="nucleotide sequence ID" value="NZ_BMXP01000015.1"/>
</dbReference>
<dbReference type="InterPro" id="IPR013762">
    <property type="entry name" value="Integrase-like_cat_sf"/>
</dbReference>
<feature type="domain" description="Core-binding (CB)" evidence="7">
    <location>
        <begin position="45"/>
        <end position="139"/>
    </location>
</feature>
<dbReference type="GO" id="GO:0006310">
    <property type="term" value="P:DNA recombination"/>
    <property type="evidence" value="ECO:0007669"/>
    <property type="project" value="UniProtKB-KW"/>
</dbReference>
<dbReference type="Pfam" id="PF00589">
    <property type="entry name" value="Phage_integrase"/>
    <property type="match status" value="1"/>
</dbReference>
<dbReference type="Gene3D" id="1.10.443.10">
    <property type="entry name" value="Intergrase catalytic core"/>
    <property type="match status" value="1"/>
</dbReference>
<reference evidence="8" key="2">
    <citation type="submission" date="2020-09" db="EMBL/GenBank/DDBJ databases">
        <authorList>
            <person name="Sun Q."/>
            <person name="Kim S."/>
        </authorList>
    </citation>
    <scope>NUCLEOTIDE SEQUENCE</scope>
    <source>
        <strain evidence="8">KCTC 22164</strain>
    </source>
</reference>
<reference evidence="8" key="1">
    <citation type="journal article" date="2014" name="Int. J. Syst. Evol. Microbiol.">
        <title>Complete genome sequence of Corynebacterium casei LMG S-19264T (=DSM 44701T), isolated from a smear-ripened cheese.</title>
        <authorList>
            <consortium name="US DOE Joint Genome Institute (JGI-PGF)"/>
            <person name="Walter F."/>
            <person name="Albersmeier A."/>
            <person name="Kalinowski J."/>
            <person name="Ruckert C."/>
        </authorList>
    </citation>
    <scope>NUCLEOTIDE SEQUENCE</scope>
    <source>
        <strain evidence="8">KCTC 22164</strain>
    </source>
</reference>
<name>A0A918JTJ0_9ALTE</name>
<evidence type="ECO:0000256" key="2">
    <source>
        <dbReference type="ARBA" id="ARBA00022908"/>
    </source>
</evidence>
<evidence type="ECO:0000259" key="6">
    <source>
        <dbReference type="PROSITE" id="PS51898"/>
    </source>
</evidence>
<comment type="caution">
    <text evidence="8">The sequence shown here is derived from an EMBL/GenBank/DDBJ whole genome shotgun (WGS) entry which is preliminary data.</text>
</comment>
<dbReference type="InterPro" id="IPR011010">
    <property type="entry name" value="DNA_brk_join_enz"/>
</dbReference>
<proteinExistence type="inferred from homology"/>
<dbReference type="InterPro" id="IPR010998">
    <property type="entry name" value="Integrase_recombinase_N"/>
</dbReference>
<dbReference type="InterPro" id="IPR002104">
    <property type="entry name" value="Integrase_catalytic"/>
</dbReference>
<evidence type="ECO:0000256" key="5">
    <source>
        <dbReference type="PROSITE-ProRule" id="PRU01248"/>
    </source>
</evidence>
<accession>A0A918JTJ0</accession>
<protein>
    <submittedName>
        <fullName evidence="8">Tyrosine recombinase XerC</fullName>
    </submittedName>
</protein>
<evidence type="ECO:0000259" key="7">
    <source>
        <dbReference type="PROSITE" id="PS51900"/>
    </source>
</evidence>
<comment type="similarity">
    <text evidence="1">Belongs to the 'phage' integrase family.</text>
</comment>
<dbReference type="PANTHER" id="PTHR30349:SF41">
    <property type="entry name" value="INTEGRASE_RECOMBINASE PROTEIN MJ0367-RELATED"/>
    <property type="match status" value="1"/>
</dbReference>
<keyword evidence="4" id="KW-0233">DNA recombination</keyword>
<evidence type="ECO:0000313" key="8">
    <source>
        <dbReference type="EMBL" id="GGW97195.1"/>
    </source>
</evidence>
<keyword evidence="3 5" id="KW-0238">DNA-binding</keyword>
<organism evidence="8 9">
    <name type="scientific">Alteromonas halophila</name>
    <dbReference type="NCBI Taxonomy" id="516698"/>
    <lineage>
        <taxon>Bacteria</taxon>
        <taxon>Pseudomonadati</taxon>
        <taxon>Pseudomonadota</taxon>
        <taxon>Gammaproteobacteria</taxon>
        <taxon>Alteromonadales</taxon>
        <taxon>Alteromonadaceae</taxon>
        <taxon>Alteromonas/Salinimonas group</taxon>
        <taxon>Alteromonas</taxon>
    </lineage>
</organism>
<keyword evidence="2" id="KW-0229">DNA integration</keyword>
<dbReference type="Proteomes" id="UP000631300">
    <property type="component" value="Unassembled WGS sequence"/>
</dbReference>
<gene>
    <name evidence="8" type="primary">xerD2</name>
    <name evidence="8" type="ORF">GCM10007391_34080</name>
</gene>